<keyword evidence="2" id="KW-0732">Signal</keyword>
<feature type="domain" description="GerMN" evidence="3">
    <location>
        <begin position="88"/>
        <end position="188"/>
    </location>
</feature>
<dbReference type="RefSeq" id="WP_227707260.1">
    <property type="nucleotide sequence ID" value="NZ_JAJEQX010000009.1"/>
</dbReference>
<feature type="region of interest" description="Disordered" evidence="1">
    <location>
        <begin position="30"/>
        <end position="83"/>
    </location>
</feature>
<feature type="signal peptide" evidence="2">
    <location>
        <begin position="1"/>
        <end position="26"/>
    </location>
</feature>
<dbReference type="PROSITE" id="PS51257">
    <property type="entry name" value="PROKAR_LIPOPROTEIN"/>
    <property type="match status" value="1"/>
</dbReference>
<dbReference type="EMBL" id="JAJEQX010000009">
    <property type="protein sequence ID" value="MCC2254126.1"/>
    <property type="molecule type" value="Genomic_DNA"/>
</dbReference>
<feature type="compositionally biased region" description="Basic and acidic residues" evidence="1">
    <location>
        <begin position="42"/>
        <end position="54"/>
    </location>
</feature>
<evidence type="ECO:0000259" key="3">
    <source>
        <dbReference type="Pfam" id="PF10646"/>
    </source>
</evidence>
<protein>
    <submittedName>
        <fullName evidence="4">GerMN domain-containing protein</fullName>
    </submittedName>
</protein>
<gene>
    <name evidence="4" type="ORF">LKD70_06680</name>
</gene>
<accession>A0ABS8FVP2</accession>
<reference evidence="4 5" key="1">
    <citation type="submission" date="2021-10" db="EMBL/GenBank/DDBJ databases">
        <title>Anaerobic single-cell dispensing facilitates the cultivation of human gut bacteria.</title>
        <authorList>
            <person name="Afrizal A."/>
        </authorList>
    </citation>
    <scope>NUCLEOTIDE SEQUENCE [LARGE SCALE GENOMIC DNA]</scope>
    <source>
        <strain evidence="4 5">CLA-AA-H200</strain>
    </source>
</reference>
<evidence type="ECO:0000256" key="1">
    <source>
        <dbReference type="SAM" id="MobiDB-lite"/>
    </source>
</evidence>
<dbReference type="Pfam" id="PF10646">
    <property type="entry name" value="Germane"/>
    <property type="match status" value="1"/>
</dbReference>
<name>A0ABS8FVP2_9FIRM</name>
<evidence type="ECO:0000256" key="2">
    <source>
        <dbReference type="SAM" id="SignalP"/>
    </source>
</evidence>
<sequence length="205" mass="22316">MKKRRYLLIGMSAALLMTTFSVTGCAQETGENVSGEAGTEEAAPKDETEVKDGETEAEAQSESGGDTQNSDGDQSSSGEEAETWNVRVYYVDDQTAEVTGKNVDVRDEYDIWTALQETGIITEDCELLSLTLNEDDKTMDLDFNTATGDRIRSMGTTGETEIIGCIVNTYLEAYSYSGIRLTEEGQPLQTSHGANYDGYTGIISF</sequence>
<evidence type="ECO:0000313" key="5">
    <source>
        <dbReference type="Proteomes" id="UP001198151"/>
    </source>
</evidence>
<keyword evidence="5" id="KW-1185">Reference proteome</keyword>
<comment type="caution">
    <text evidence="4">The sequence shown here is derived from an EMBL/GenBank/DDBJ whole genome shotgun (WGS) entry which is preliminary data.</text>
</comment>
<feature type="compositionally biased region" description="Polar residues" evidence="1">
    <location>
        <begin position="58"/>
        <end position="78"/>
    </location>
</feature>
<proteinExistence type="predicted"/>
<feature type="chain" id="PRO_5046545165" evidence="2">
    <location>
        <begin position="27"/>
        <end position="205"/>
    </location>
</feature>
<organism evidence="4 5">
    <name type="scientific">Ruminococcus turbiniformis</name>
    <dbReference type="NCBI Taxonomy" id="2881258"/>
    <lineage>
        <taxon>Bacteria</taxon>
        <taxon>Bacillati</taxon>
        <taxon>Bacillota</taxon>
        <taxon>Clostridia</taxon>
        <taxon>Eubacteriales</taxon>
        <taxon>Oscillospiraceae</taxon>
        <taxon>Ruminococcus</taxon>
    </lineage>
</organism>
<dbReference type="InterPro" id="IPR019606">
    <property type="entry name" value="GerMN"/>
</dbReference>
<dbReference type="Proteomes" id="UP001198151">
    <property type="component" value="Unassembled WGS sequence"/>
</dbReference>
<evidence type="ECO:0000313" key="4">
    <source>
        <dbReference type="EMBL" id="MCC2254126.1"/>
    </source>
</evidence>